<name>A0A8X7C5Z2_9ARAC</name>
<sequence length="97" mass="11201">MTAGGEVHPTNMGLEGGGPTTVPPLPPYTCMTIIFTYIILSSPQKHLKSLSMANLHDFLFLVHYHTAQNRHMEHYFWLEKARVRLGWNETYLRIFPM</sequence>
<gene>
    <name evidence="3" type="ORF">TNIN_97091</name>
</gene>
<evidence type="ECO:0000313" key="4">
    <source>
        <dbReference type="Proteomes" id="UP000886998"/>
    </source>
</evidence>
<dbReference type="Proteomes" id="UP000886998">
    <property type="component" value="Unassembled WGS sequence"/>
</dbReference>
<protein>
    <submittedName>
        <fullName evidence="3">Uncharacterized protein</fullName>
    </submittedName>
</protein>
<accession>A0A8X7C5Z2</accession>
<evidence type="ECO:0000256" key="1">
    <source>
        <dbReference type="SAM" id="MobiDB-lite"/>
    </source>
</evidence>
<keyword evidence="4" id="KW-1185">Reference proteome</keyword>
<dbReference type="EMBL" id="BMAV01012170">
    <property type="protein sequence ID" value="GFY58591.1"/>
    <property type="molecule type" value="Genomic_DNA"/>
</dbReference>
<keyword evidence="2" id="KW-1133">Transmembrane helix</keyword>
<evidence type="ECO:0000313" key="3">
    <source>
        <dbReference type="EMBL" id="GFY58591.1"/>
    </source>
</evidence>
<proteinExistence type="predicted"/>
<feature type="transmembrane region" description="Helical" evidence="2">
    <location>
        <begin position="25"/>
        <end position="42"/>
    </location>
</feature>
<keyword evidence="2" id="KW-0472">Membrane</keyword>
<dbReference type="AlphaFoldDB" id="A0A8X7C5Z2"/>
<evidence type="ECO:0000256" key="2">
    <source>
        <dbReference type="SAM" id="Phobius"/>
    </source>
</evidence>
<reference evidence="3" key="1">
    <citation type="submission" date="2020-08" db="EMBL/GenBank/DDBJ databases">
        <title>Multicomponent nature underlies the extraordinary mechanical properties of spider dragline silk.</title>
        <authorList>
            <person name="Kono N."/>
            <person name="Nakamura H."/>
            <person name="Mori M."/>
            <person name="Yoshida Y."/>
            <person name="Ohtoshi R."/>
            <person name="Malay A.D."/>
            <person name="Moran D.A.P."/>
            <person name="Tomita M."/>
            <person name="Numata K."/>
            <person name="Arakawa K."/>
        </authorList>
    </citation>
    <scope>NUCLEOTIDE SEQUENCE</scope>
</reference>
<keyword evidence="2" id="KW-0812">Transmembrane</keyword>
<comment type="caution">
    <text evidence="3">The sequence shown here is derived from an EMBL/GenBank/DDBJ whole genome shotgun (WGS) entry which is preliminary data.</text>
</comment>
<dbReference type="OrthoDB" id="10532958at2759"/>
<organism evidence="3 4">
    <name type="scientific">Trichonephila inaurata madagascariensis</name>
    <dbReference type="NCBI Taxonomy" id="2747483"/>
    <lineage>
        <taxon>Eukaryota</taxon>
        <taxon>Metazoa</taxon>
        <taxon>Ecdysozoa</taxon>
        <taxon>Arthropoda</taxon>
        <taxon>Chelicerata</taxon>
        <taxon>Arachnida</taxon>
        <taxon>Araneae</taxon>
        <taxon>Araneomorphae</taxon>
        <taxon>Entelegynae</taxon>
        <taxon>Araneoidea</taxon>
        <taxon>Nephilidae</taxon>
        <taxon>Trichonephila</taxon>
        <taxon>Trichonephila inaurata</taxon>
    </lineage>
</organism>
<feature type="region of interest" description="Disordered" evidence="1">
    <location>
        <begin position="1"/>
        <end position="21"/>
    </location>
</feature>